<dbReference type="Proteomes" id="UP000002383">
    <property type="component" value="Chromosome"/>
</dbReference>
<name>B8GNB5_THISH</name>
<dbReference type="InterPro" id="IPR040079">
    <property type="entry name" value="Glutathione_S-Trfase"/>
</dbReference>
<dbReference type="HOGENOM" id="CLU_011226_9_3_6"/>
<dbReference type="InterPro" id="IPR036282">
    <property type="entry name" value="Glutathione-S-Trfase_C_sf"/>
</dbReference>
<evidence type="ECO:0000259" key="1">
    <source>
        <dbReference type="PROSITE" id="PS50404"/>
    </source>
</evidence>
<protein>
    <submittedName>
        <fullName evidence="3">Glutathione S-transferase domain protein</fullName>
    </submittedName>
</protein>
<sequence>MHLKLVSFDLCPFVQRSVITLRYKQVDFDIEYIDLENPPGWFLEISPLGKVPLLIVDGETVLFESAVINEFVDDITPPRLQQDDPLARALDRGWVEYGSQCIMDQYGLMVASDAQAFEEAHHRVLAQLARLEQKLGDGPWFNGAHFSLVDSTCAPLLMRYAILNRRHRLFDDDDYPRLHRWWQALAELDAVRGSVPADFEDRLIAYLRRRGGYGPELFAGQA</sequence>
<feature type="domain" description="GST C-terminal" evidence="2">
    <location>
        <begin position="84"/>
        <end position="207"/>
    </location>
</feature>
<dbReference type="SUPFAM" id="SSF47616">
    <property type="entry name" value="GST C-terminal domain-like"/>
    <property type="match status" value="1"/>
</dbReference>
<keyword evidence="4" id="KW-1185">Reference proteome</keyword>
<dbReference type="PANTHER" id="PTHR43968">
    <property type="match status" value="1"/>
</dbReference>
<dbReference type="EMBL" id="CP001339">
    <property type="protein sequence ID" value="ACL71976.1"/>
    <property type="molecule type" value="Genomic_DNA"/>
</dbReference>
<dbReference type="SFLD" id="SFLDS00019">
    <property type="entry name" value="Glutathione_Transferase_(cytos"/>
    <property type="match status" value="1"/>
</dbReference>
<evidence type="ECO:0000259" key="2">
    <source>
        <dbReference type="PROSITE" id="PS50405"/>
    </source>
</evidence>
<dbReference type="PANTHER" id="PTHR43968:SF6">
    <property type="entry name" value="GLUTATHIONE S-TRANSFERASE OMEGA"/>
    <property type="match status" value="1"/>
</dbReference>
<dbReference type="AlphaFoldDB" id="B8GNB5"/>
<dbReference type="RefSeq" id="WP_012637464.1">
    <property type="nucleotide sequence ID" value="NC_011901.1"/>
</dbReference>
<dbReference type="PROSITE" id="PS50404">
    <property type="entry name" value="GST_NTER"/>
    <property type="match status" value="1"/>
</dbReference>
<gene>
    <name evidence="3" type="ordered locus">Tgr7_0885</name>
</gene>
<dbReference type="OrthoDB" id="9782992at2"/>
<dbReference type="GO" id="GO:0016740">
    <property type="term" value="F:transferase activity"/>
    <property type="evidence" value="ECO:0007669"/>
    <property type="project" value="UniProtKB-KW"/>
</dbReference>
<dbReference type="KEGG" id="tgr:Tgr7_0885"/>
<dbReference type="InterPro" id="IPR004045">
    <property type="entry name" value="Glutathione_S-Trfase_N"/>
</dbReference>
<dbReference type="InterPro" id="IPR010987">
    <property type="entry name" value="Glutathione-S-Trfase_C-like"/>
</dbReference>
<dbReference type="Gene3D" id="1.20.1050.10">
    <property type="match status" value="1"/>
</dbReference>
<evidence type="ECO:0000313" key="4">
    <source>
        <dbReference type="Proteomes" id="UP000002383"/>
    </source>
</evidence>
<dbReference type="Gene3D" id="3.40.30.10">
    <property type="entry name" value="Glutaredoxin"/>
    <property type="match status" value="1"/>
</dbReference>
<evidence type="ECO:0000313" key="3">
    <source>
        <dbReference type="EMBL" id="ACL71976.1"/>
    </source>
</evidence>
<dbReference type="GO" id="GO:0005737">
    <property type="term" value="C:cytoplasm"/>
    <property type="evidence" value="ECO:0007669"/>
    <property type="project" value="TreeGrafter"/>
</dbReference>
<dbReference type="SFLD" id="SFLDG00358">
    <property type="entry name" value="Main_(cytGST)"/>
    <property type="match status" value="1"/>
</dbReference>
<organism evidence="3 4">
    <name type="scientific">Thioalkalivibrio sulfidiphilus (strain HL-EbGR7)</name>
    <dbReference type="NCBI Taxonomy" id="396588"/>
    <lineage>
        <taxon>Bacteria</taxon>
        <taxon>Pseudomonadati</taxon>
        <taxon>Pseudomonadota</taxon>
        <taxon>Gammaproteobacteria</taxon>
        <taxon>Chromatiales</taxon>
        <taxon>Ectothiorhodospiraceae</taxon>
        <taxon>Thioalkalivibrio</taxon>
    </lineage>
</organism>
<proteinExistence type="predicted"/>
<dbReference type="InterPro" id="IPR036249">
    <property type="entry name" value="Thioredoxin-like_sf"/>
</dbReference>
<dbReference type="eggNOG" id="COG0625">
    <property type="taxonomic scope" value="Bacteria"/>
</dbReference>
<dbReference type="Pfam" id="PF13410">
    <property type="entry name" value="GST_C_2"/>
    <property type="match status" value="1"/>
</dbReference>
<dbReference type="InterPro" id="IPR050983">
    <property type="entry name" value="GST_Omega/HSP26"/>
</dbReference>
<accession>B8GNB5</accession>
<dbReference type="STRING" id="396588.Tgr7_0885"/>
<keyword evidence="3" id="KW-0808">Transferase</keyword>
<dbReference type="PROSITE" id="PS50405">
    <property type="entry name" value="GST_CTER"/>
    <property type="match status" value="1"/>
</dbReference>
<reference evidence="3 4" key="1">
    <citation type="journal article" date="2011" name="Stand. Genomic Sci.">
        <title>Complete genome sequence of 'Thioalkalivibrio sulfidophilus' HL-EbGr7.</title>
        <authorList>
            <person name="Muyzer G."/>
            <person name="Sorokin D.Y."/>
            <person name="Mavromatis K."/>
            <person name="Lapidus A."/>
            <person name="Clum A."/>
            <person name="Ivanova N."/>
            <person name="Pati A."/>
            <person name="d'Haeseleer P."/>
            <person name="Woyke T."/>
            <person name="Kyrpides N.C."/>
        </authorList>
    </citation>
    <scope>NUCLEOTIDE SEQUENCE [LARGE SCALE GENOMIC DNA]</scope>
    <source>
        <strain evidence="3 4">HL-EbGR7</strain>
    </source>
</reference>
<dbReference type="Pfam" id="PF13409">
    <property type="entry name" value="GST_N_2"/>
    <property type="match status" value="1"/>
</dbReference>
<dbReference type="SUPFAM" id="SSF52833">
    <property type="entry name" value="Thioredoxin-like"/>
    <property type="match status" value="1"/>
</dbReference>
<feature type="domain" description="GST N-terminal" evidence="1">
    <location>
        <begin position="1"/>
        <end position="80"/>
    </location>
</feature>